<keyword evidence="1" id="KW-0472">Membrane</keyword>
<dbReference type="Proteomes" id="UP001209083">
    <property type="component" value="Chromosome"/>
</dbReference>
<dbReference type="EMBL" id="CP090958">
    <property type="protein sequence ID" value="WGW12511.1"/>
    <property type="molecule type" value="Genomic_DNA"/>
</dbReference>
<keyword evidence="3" id="KW-1185">Reference proteome</keyword>
<sequence length="160" mass="16806">MSHFAILALRALVILIGLGALILQLVLIFPVYANTVANESDVTILPVPYAVLGVALAVCVEVALVAVWVLLSMVRRGAIFTQRAFRWVDAIIVAGLAATVLVLAFGIHLIGVAMRDDAPGVIVFVGGAVMAGMAFVLLMVVMRGLLRSATALQSELAEVV</sequence>
<proteinExistence type="predicted"/>
<gene>
    <name evidence="2" type="ORF">LWF01_01730</name>
</gene>
<evidence type="ECO:0000313" key="2">
    <source>
        <dbReference type="EMBL" id="WGW12511.1"/>
    </source>
</evidence>
<dbReference type="InterPro" id="IPR021354">
    <property type="entry name" value="DUF2975"/>
</dbReference>
<reference evidence="2 3" key="1">
    <citation type="submission" date="2023-05" db="EMBL/GenBank/DDBJ databases">
        <title>Lithophilousrod everest ZFBP1038 complete genpme.</title>
        <authorList>
            <person name="Tian M."/>
        </authorList>
    </citation>
    <scope>NUCLEOTIDE SEQUENCE [LARGE SCALE GENOMIC DNA]</scope>
    <source>
        <strain evidence="2 3">ZFBP1038</strain>
    </source>
</reference>
<organism evidence="2 3">
    <name type="scientific">Saxibacter everestensis</name>
    <dbReference type="NCBI Taxonomy" id="2909229"/>
    <lineage>
        <taxon>Bacteria</taxon>
        <taxon>Bacillati</taxon>
        <taxon>Actinomycetota</taxon>
        <taxon>Actinomycetes</taxon>
        <taxon>Micrococcales</taxon>
        <taxon>Brevibacteriaceae</taxon>
        <taxon>Saxibacter</taxon>
    </lineage>
</organism>
<accession>A0ABY8QVS9</accession>
<dbReference type="RefSeq" id="WP_349639312.1">
    <property type="nucleotide sequence ID" value="NZ_CP090958.1"/>
</dbReference>
<keyword evidence="1" id="KW-1133">Transmembrane helix</keyword>
<feature type="transmembrane region" description="Helical" evidence="1">
    <location>
        <begin position="120"/>
        <end position="141"/>
    </location>
</feature>
<evidence type="ECO:0000256" key="1">
    <source>
        <dbReference type="SAM" id="Phobius"/>
    </source>
</evidence>
<feature type="transmembrane region" description="Helical" evidence="1">
    <location>
        <begin position="7"/>
        <end position="29"/>
    </location>
</feature>
<name>A0ABY8QVS9_9MICO</name>
<keyword evidence="1" id="KW-0812">Transmembrane</keyword>
<evidence type="ECO:0000313" key="3">
    <source>
        <dbReference type="Proteomes" id="UP001209083"/>
    </source>
</evidence>
<feature type="transmembrane region" description="Helical" evidence="1">
    <location>
        <begin position="91"/>
        <end position="114"/>
    </location>
</feature>
<protein>
    <submittedName>
        <fullName evidence="2">DUF2975 domain-containing protein</fullName>
    </submittedName>
</protein>
<dbReference type="Pfam" id="PF11188">
    <property type="entry name" value="DUF2975"/>
    <property type="match status" value="1"/>
</dbReference>
<feature type="transmembrane region" description="Helical" evidence="1">
    <location>
        <begin position="49"/>
        <end position="71"/>
    </location>
</feature>